<name>A0A369TNL8_9RHOB</name>
<feature type="transmembrane region" description="Helical" evidence="6">
    <location>
        <begin position="278"/>
        <end position="309"/>
    </location>
</feature>
<dbReference type="PANTHER" id="PTHR21716:SF16">
    <property type="entry name" value="BLL1467 PROTEIN"/>
    <property type="match status" value="1"/>
</dbReference>
<feature type="transmembrane region" description="Helical" evidence="6">
    <location>
        <begin position="180"/>
        <end position="202"/>
    </location>
</feature>
<keyword evidence="5 6" id="KW-0472">Membrane</keyword>
<dbReference type="Proteomes" id="UP000253977">
    <property type="component" value="Unassembled WGS sequence"/>
</dbReference>
<sequence>MLYVAQDIAAPVTLGIVTGIIVSPIMDLVRRIGIPAGFGAMIILIVTIAVLSALAFVVEPLIWRVTEEIPRIRYELRTLLAEFQGLIQGIDAANEEMKQALGGDGDVDAEKESPLPSVSDALFLAPVILAQMLIFAGTFYFFLVTRLDVFSELARRIGGNHDAARIQQRFRTAEYLVSRYFAAISVVNAGLGLALAGYLSIIGLPLPLVWGAAAFLLNYVLYVGPAVVAFSLLLSGLINFSGVSVLGPMIGFMVLNMIEAQFVTPAMVGRHVSLNPLLVFLALVFGIWFWGPIGGIVAIPVVVIVVALLDDVATHRRREQASET</sequence>
<dbReference type="Pfam" id="PF01594">
    <property type="entry name" value="AI-2E_transport"/>
    <property type="match status" value="1"/>
</dbReference>
<dbReference type="InterPro" id="IPR002549">
    <property type="entry name" value="AI-2E-like"/>
</dbReference>
<comment type="similarity">
    <text evidence="2">Belongs to the autoinducer-2 exporter (AI-2E) (TC 2.A.86) family.</text>
</comment>
<evidence type="ECO:0000256" key="4">
    <source>
        <dbReference type="ARBA" id="ARBA00022989"/>
    </source>
</evidence>
<evidence type="ECO:0000256" key="3">
    <source>
        <dbReference type="ARBA" id="ARBA00022692"/>
    </source>
</evidence>
<comment type="subcellular location">
    <subcellularLocation>
        <location evidence="1">Membrane</location>
        <topology evidence="1">Multi-pass membrane protein</topology>
    </subcellularLocation>
</comment>
<feature type="transmembrane region" description="Helical" evidence="6">
    <location>
        <begin position="237"/>
        <end position="258"/>
    </location>
</feature>
<evidence type="ECO:0000313" key="8">
    <source>
        <dbReference type="Proteomes" id="UP000253977"/>
    </source>
</evidence>
<dbReference type="EMBL" id="QPMK01000006">
    <property type="protein sequence ID" value="RDD66452.1"/>
    <property type="molecule type" value="Genomic_DNA"/>
</dbReference>
<feature type="transmembrane region" description="Helical" evidence="6">
    <location>
        <begin position="36"/>
        <end position="58"/>
    </location>
</feature>
<comment type="caution">
    <text evidence="7">The sequence shown here is derived from an EMBL/GenBank/DDBJ whole genome shotgun (WGS) entry which is preliminary data.</text>
</comment>
<keyword evidence="4 6" id="KW-1133">Transmembrane helix</keyword>
<evidence type="ECO:0000256" key="2">
    <source>
        <dbReference type="ARBA" id="ARBA00009773"/>
    </source>
</evidence>
<keyword evidence="3 6" id="KW-0812">Transmembrane</keyword>
<proteinExistence type="inferred from homology"/>
<evidence type="ECO:0000256" key="1">
    <source>
        <dbReference type="ARBA" id="ARBA00004141"/>
    </source>
</evidence>
<reference evidence="7 8" key="1">
    <citation type="submission" date="2018-07" db="EMBL/GenBank/DDBJ databases">
        <title>Thalassococcus profundi sp. nov., a marine bacterium isolated from deep seawater of Okinawa Trough.</title>
        <authorList>
            <person name="Yu M."/>
        </authorList>
    </citation>
    <scope>NUCLEOTIDE SEQUENCE [LARGE SCALE GENOMIC DNA]</scope>
    <source>
        <strain evidence="7 8">WRAS1</strain>
    </source>
</reference>
<dbReference type="PANTHER" id="PTHR21716">
    <property type="entry name" value="TRANSMEMBRANE PROTEIN"/>
    <property type="match status" value="1"/>
</dbReference>
<feature type="transmembrane region" description="Helical" evidence="6">
    <location>
        <begin position="208"/>
        <end position="230"/>
    </location>
</feature>
<dbReference type="AlphaFoldDB" id="A0A369TNL8"/>
<evidence type="ECO:0000313" key="7">
    <source>
        <dbReference type="EMBL" id="RDD66452.1"/>
    </source>
</evidence>
<dbReference type="GO" id="GO:0016020">
    <property type="term" value="C:membrane"/>
    <property type="evidence" value="ECO:0007669"/>
    <property type="project" value="UniProtKB-SubCell"/>
</dbReference>
<protein>
    <submittedName>
        <fullName evidence="7">AI-2E family transporter</fullName>
    </submittedName>
</protein>
<dbReference type="GO" id="GO:0055085">
    <property type="term" value="P:transmembrane transport"/>
    <property type="evidence" value="ECO:0007669"/>
    <property type="project" value="TreeGrafter"/>
</dbReference>
<organism evidence="7 8">
    <name type="scientific">Thalassococcus profundi</name>
    <dbReference type="NCBI Taxonomy" id="2282382"/>
    <lineage>
        <taxon>Bacteria</taxon>
        <taxon>Pseudomonadati</taxon>
        <taxon>Pseudomonadota</taxon>
        <taxon>Alphaproteobacteria</taxon>
        <taxon>Rhodobacterales</taxon>
        <taxon>Roseobacteraceae</taxon>
        <taxon>Thalassococcus</taxon>
    </lineage>
</organism>
<gene>
    <name evidence="7" type="ORF">DU478_10390</name>
</gene>
<feature type="transmembrane region" description="Helical" evidence="6">
    <location>
        <begin position="12"/>
        <end position="29"/>
    </location>
</feature>
<accession>A0A369TNL8</accession>
<feature type="transmembrane region" description="Helical" evidence="6">
    <location>
        <begin position="121"/>
        <end position="143"/>
    </location>
</feature>
<dbReference type="OrthoDB" id="9799225at2"/>
<evidence type="ECO:0000256" key="5">
    <source>
        <dbReference type="ARBA" id="ARBA00023136"/>
    </source>
</evidence>
<keyword evidence="8" id="KW-1185">Reference proteome</keyword>
<evidence type="ECO:0000256" key="6">
    <source>
        <dbReference type="SAM" id="Phobius"/>
    </source>
</evidence>